<dbReference type="InterPro" id="IPR036736">
    <property type="entry name" value="ACP-like_sf"/>
</dbReference>
<dbReference type="RefSeq" id="WP_086233995.1">
    <property type="nucleotide sequence ID" value="NZ_CP015578.1"/>
</dbReference>
<dbReference type="AlphaFoldDB" id="A0A1X9SL68"/>
<reference evidence="3" key="1">
    <citation type="journal article" date="2017" name="Genome Biol. Evol.">
        <title>Comparative Genomic Analysis Identifies a Campylobacter Clade Deficient in Selenium Metabolism.</title>
        <authorList>
            <person name="Miller W.G."/>
            <person name="Yee E."/>
            <person name="Lopes B.S."/>
            <person name="Chapman M.H."/>
            <person name="Huynh S."/>
            <person name="Bono J.L."/>
            <person name="Parker C.T."/>
            <person name="Strachan N.J.C."/>
            <person name="Forbes K.J."/>
        </authorList>
    </citation>
    <scope>NUCLEOTIDE SEQUENCE [LARGE SCALE GENOMIC DNA]</scope>
    <source>
        <strain evidence="3">NCTC 13004</strain>
    </source>
</reference>
<accession>A0A1X9SL68</accession>
<gene>
    <name evidence="2" type="ORF">CLAN_0216</name>
</gene>
<protein>
    <submittedName>
        <fullName evidence="2">Acyl carrier protein</fullName>
    </submittedName>
</protein>
<dbReference type="KEGG" id="clx:CLAN_0216"/>
<dbReference type="EMBL" id="CP015578">
    <property type="protein sequence ID" value="ARQ96987.1"/>
    <property type="molecule type" value="Genomic_DNA"/>
</dbReference>
<dbReference type="GeneID" id="93078875"/>
<name>A0A1X9SL68_9BACT</name>
<proteinExistence type="predicted"/>
<dbReference type="SUPFAM" id="SSF47336">
    <property type="entry name" value="ACP-like"/>
    <property type="match status" value="1"/>
</dbReference>
<dbReference type="PROSITE" id="PS50075">
    <property type="entry name" value="CARRIER"/>
    <property type="match status" value="1"/>
</dbReference>
<evidence type="ECO:0000259" key="1">
    <source>
        <dbReference type="PROSITE" id="PS50075"/>
    </source>
</evidence>
<evidence type="ECO:0000313" key="3">
    <source>
        <dbReference type="Proteomes" id="UP000202031"/>
    </source>
</evidence>
<dbReference type="Gene3D" id="1.10.1200.10">
    <property type="entry name" value="ACP-like"/>
    <property type="match status" value="1"/>
</dbReference>
<sequence length="75" mass="8555">MTKLIEALKRVNDQIDYENEKNLVDDGLFSSFDIVDAISEIEETFGIEIPPSEIKNENFKSAQSIMEMIKSIQNS</sequence>
<organism evidence="2 3">
    <name type="scientific">Campylobacter lanienae NCTC 13004</name>
    <dbReference type="NCBI Taxonomy" id="1031753"/>
    <lineage>
        <taxon>Bacteria</taxon>
        <taxon>Pseudomonadati</taxon>
        <taxon>Campylobacterota</taxon>
        <taxon>Epsilonproteobacteria</taxon>
        <taxon>Campylobacterales</taxon>
        <taxon>Campylobacteraceae</taxon>
        <taxon>Campylobacter</taxon>
    </lineage>
</organism>
<feature type="domain" description="Carrier" evidence="1">
    <location>
        <begin position="1"/>
        <end position="73"/>
    </location>
</feature>
<dbReference type="InterPro" id="IPR009081">
    <property type="entry name" value="PP-bd_ACP"/>
</dbReference>
<evidence type="ECO:0000313" key="2">
    <source>
        <dbReference type="EMBL" id="ARQ96987.1"/>
    </source>
</evidence>
<reference evidence="3" key="2">
    <citation type="journal article" date="2017" name="Genome Biol. Evol.">
        <title>Comparative genomic analysis identifies a Campylobacter clade deficient in selenium metabolism.</title>
        <authorList>
            <person name="Miller W.G."/>
            <person name="Yee E."/>
            <person name="Lopes B.S."/>
            <person name="Chapman M.H."/>
            <person name="Huynh S."/>
            <person name="Bono J.L."/>
            <person name="Parker C.T."/>
            <person name="Strachan N.J.C."/>
            <person name="Forbes K.J."/>
        </authorList>
    </citation>
    <scope>NUCLEOTIDE SEQUENCE [LARGE SCALE GENOMIC DNA]</scope>
    <source>
        <strain evidence="3">NCTC 13004</strain>
    </source>
</reference>
<dbReference type="Proteomes" id="UP000202031">
    <property type="component" value="Chromosome"/>
</dbReference>
<dbReference type="Pfam" id="PF00550">
    <property type="entry name" value="PP-binding"/>
    <property type="match status" value="1"/>
</dbReference>